<organism evidence="2">
    <name type="scientific">marine sediment metagenome</name>
    <dbReference type="NCBI Taxonomy" id="412755"/>
    <lineage>
        <taxon>unclassified sequences</taxon>
        <taxon>metagenomes</taxon>
        <taxon>ecological metagenomes</taxon>
    </lineage>
</organism>
<dbReference type="GO" id="GO:0051604">
    <property type="term" value="P:protein maturation"/>
    <property type="evidence" value="ECO:0007669"/>
    <property type="project" value="TreeGrafter"/>
</dbReference>
<dbReference type="EMBL" id="LAZR01000003">
    <property type="protein sequence ID" value="KKO11405.1"/>
    <property type="molecule type" value="Genomic_DNA"/>
</dbReference>
<evidence type="ECO:0008006" key="3">
    <source>
        <dbReference type="Google" id="ProtNLM"/>
    </source>
</evidence>
<dbReference type="Pfam" id="PF01455">
    <property type="entry name" value="HupF_HypC"/>
    <property type="match status" value="1"/>
</dbReference>
<evidence type="ECO:0000256" key="1">
    <source>
        <dbReference type="ARBA" id="ARBA00006018"/>
    </source>
</evidence>
<dbReference type="InterPro" id="IPR001109">
    <property type="entry name" value="Hydrogenase_HupF/HypC"/>
</dbReference>
<dbReference type="SUPFAM" id="SSF159127">
    <property type="entry name" value="HupF/HypC-like"/>
    <property type="match status" value="1"/>
</dbReference>
<dbReference type="InterPro" id="IPR019812">
    <property type="entry name" value="Hydgase_assmbl_chp_CS"/>
</dbReference>
<dbReference type="PRINTS" id="PR00445">
    <property type="entry name" value="HUPFHYPC"/>
</dbReference>
<dbReference type="AlphaFoldDB" id="A0A0F9W4Z9"/>
<reference evidence="2" key="1">
    <citation type="journal article" date="2015" name="Nature">
        <title>Complex archaea that bridge the gap between prokaryotes and eukaryotes.</title>
        <authorList>
            <person name="Spang A."/>
            <person name="Saw J.H."/>
            <person name="Jorgensen S.L."/>
            <person name="Zaremba-Niedzwiedzka K."/>
            <person name="Martijn J."/>
            <person name="Lind A.E."/>
            <person name="van Eijk R."/>
            <person name="Schleper C."/>
            <person name="Guy L."/>
            <person name="Ettema T.J."/>
        </authorList>
    </citation>
    <scope>NUCLEOTIDE SEQUENCE</scope>
</reference>
<dbReference type="Gene3D" id="2.30.30.140">
    <property type="match status" value="1"/>
</dbReference>
<sequence>MCLAVPGKIIDIAQPAGADPAAAIGPTGTVDFCGNRVEVSLAMTPEAAVGDWVLVHAGFAITMLDEDEARETWAVLTEVIGADAPLPGSPAADA</sequence>
<comment type="caution">
    <text evidence="2">The sequence shown here is derived from an EMBL/GenBank/DDBJ whole genome shotgun (WGS) entry which is preliminary data.</text>
</comment>
<dbReference type="GO" id="GO:0005506">
    <property type="term" value="F:iron ion binding"/>
    <property type="evidence" value="ECO:0007669"/>
    <property type="project" value="TreeGrafter"/>
</dbReference>
<dbReference type="GO" id="GO:1902670">
    <property type="term" value="F:carbon dioxide binding"/>
    <property type="evidence" value="ECO:0007669"/>
    <property type="project" value="TreeGrafter"/>
</dbReference>
<dbReference type="PROSITE" id="PS01097">
    <property type="entry name" value="HUPF_HYPC"/>
    <property type="match status" value="1"/>
</dbReference>
<accession>A0A0F9W4Z9</accession>
<protein>
    <recommendedName>
        <fullName evidence="3">Hydrogenase assembly chaperone HypC/HupF</fullName>
    </recommendedName>
</protein>
<gene>
    <name evidence="2" type="ORF">LCGC14_0018860</name>
</gene>
<dbReference type="PANTHER" id="PTHR35177">
    <property type="entry name" value="HYDROGENASE MATURATION FACTOR HYBG"/>
    <property type="match status" value="1"/>
</dbReference>
<dbReference type="NCBIfam" id="TIGR00074">
    <property type="entry name" value="hypC_hupF"/>
    <property type="match status" value="1"/>
</dbReference>
<name>A0A0F9W4Z9_9ZZZZ</name>
<evidence type="ECO:0000313" key="2">
    <source>
        <dbReference type="EMBL" id="KKO11405.1"/>
    </source>
</evidence>
<comment type="similarity">
    <text evidence="1">Belongs to the HupF/HypC family.</text>
</comment>
<dbReference type="PANTHER" id="PTHR35177:SF2">
    <property type="entry name" value="HYDROGENASE MATURATION FACTOR HYBG"/>
    <property type="match status" value="1"/>
</dbReference>
<proteinExistence type="inferred from homology"/>